<dbReference type="AlphaFoldDB" id="A0A9P6A5T7"/>
<proteinExistence type="predicted"/>
<accession>A0A9P6A5T7</accession>
<sequence length="153" mass="18054">MSQDLEHKQLQEERLAYKHKRNTKQESENHSKQLHDWVSDQIPAYLPSKKPPSPVISQGDETLVRMMQLANEWWHLMNDNSTIIIMVSHIMGTNKLETVRSYPQWVDETESWSIWIRVHQKMNHQTAGTHTVEVDIGMMVNMTKEEMHNIDHS</sequence>
<keyword evidence="2" id="KW-1185">Reference proteome</keyword>
<comment type="caution">
    <text evidence="1">The sequence shown here is derived from an EMBL/GenBank/DDBJ whole genome shotgun (WGS) entry which is preliminary data.</text>
</comment>
<dbReference type="Proteomes" id="UP000807025">
    <property type="component" value="Unassembled WGS sequence"/>
</dbReference>
<dbReference type="EMBL" id="MU154541">
    <property type="protein sequence ID" value="KAF9497746.1"/>
    <property type="molecule type" value="Genomic_DNA"/>
</dbReference>
<evidence type="ECO:0000313" key="2">
    <source>
        <dbReference type="Proteomes" id="UP000807025"/>
    </source>
</evidence>
<organism evidence="1 2">
    <name type="scientific">Pleurotus eryngii</name>
    <name type="common">Boletus of the steppes</name>
    <dbReference type="NCBI Taxonomy" id="5323"/>
    <lineage>
        <taxon>Eukaryota</taxon>
        <taxon>Fungi</taxon>
        <taxon>Dikarya</taxon>
        <taxon>Basidiomycota</taxon>
        <taxon>Agaricomycotina</taxon>
        <taxon>Agaricomycetes</taxon>
        <taxon>Agaricomycetidae</taxon>
        <taxon>Agaricales</taxon>
        <taxon>Pleurotineae</taxon>
        <taxon>Pleurotaceae</taxon>
        <taxon>Pleurotus</taxon>
    </lineage>
</organism>
<name>A0A9P6A5T7_PLEER</name>
<evidence type="ECO:0000313" key="1">
    <source>
        <dbReference type="EMBL" id="KAF9497746.1"/>
    </source>
</evidence>
<gene>
    <name evidence="1" type="ORF">BDN71DRAFT_1429193</name>
</gene>
<protein>
    <submittedName>
        <fullName evidence="1">Uncharacterized protein</fullName>
    </submittedName>
</protein>
<reference evidence="1" key="1">
    <citation type="submission" date="2020-11" db="EMBL/GenBank/DDBJ databases">
        <authorList>
            <consortium name="DOE Joint Genome Institute"/>
            <person name="Ahrendt S."/>
            <person name="Riley R."/>
            <person name="Andreopoulos W."/>
            <person name="Labutti K."/>
            <person name="Pangilinan J."/>
            <person name="Ruiz-Duenas F.J."/>
            <person name="Barrasa J.M."/>
            <person name="Sanchez-Garcia M."/>
            <person name="Camarero S."/>
            <person name="Miyauchi S."/>
            <person name="Serrano A."/>
            <person name="Linde D."/>
            <person name="Babiker R."/>
            <person name="Drula E."/>
            <person name="Ayuso-Fernandez I."/>
            <person name="Pacheco R."/>
            <person name="Padilla G."/>
            <person name="Ferreira P."/>
            <person name="Barriuso J."/>
            <person name="Kellner H."/>
            <person name="Castanera R."/>
            <person name="Alfaro M."/>
            <person name="Ramirez L."/>
            <person name="Pisabarro A.G."/>
            <person name="Kuo A."/>
            <person name="Tritt A."/>
            <person name="Lipzen A."/>
            <person name="He G."/>
            <person name="Yan M."/>
            <person name="Ng V."/>
            <person name="Cullen D."/>
            <person name="Martin F."/>
            <person name="Rosso M.-N."/>
            <person name="Henrissat B."/>
            <person name="Hibbett D."/>
            <person name="Martinez A.T."/>
            <person name="Grigoriev I.V."/>
        </authorList>
    </citation>
    <scope>NUCLEOTIDE SEQUENCE</scope>
    <source>
        <strain evidence="1">ATCC 90797</strain>
    </source>
</reference>